<evidence type="ECO:0000313" key="6">
    <source>
        <dbReference type="EMBL" id="OXM45651.1"/>
    </source>
</evidence>
<dbReference type="AlphaFoldDB" id="A0A229RGR7"/>
<dbReference type="Gene3D" id="1.10.357.10">
    <property type="entry name" value="Tetracycline Repressor, domain 2"/>
    <property type="match status" value="1"/>
</dbReference>
<dbReference type="InterPro" id="IPR009057">
    <property type="entry name" value="Homeodomain-like_sf"/>
</dbReference>
<evidence type="ECO:0000256" key="1">
    <source>
        <dbReference type="ARBA" id="ARBA00023015"/>
    </source>
</evidence>
<dbReference type="Pfam" id="PF16925">
    <property type="entry name" value="TetR_C_13"/>
    <property type="match status" value="1"/>
</dbReference>
<evidence type="ECO:0000256" key="4">
    <source>
        <dbReference type="PROSITE-ProRule" id="PRU00335"/>
    </source>
</evidence>
<keyword evidence="7" id="KW-1185">Reference proteome</keyword>
<proteinExistence type="predicted"/>
<dbReference type="SUPFAM" id="SSF46689">
    <property type="entry name" value="Homeodomain-like"/>
    <property type="match status" value="1"/>
</dbReference>
<dbReference type="SUPFAM" id="SSF48498">
    <property type="entry name" value="Tetracyclin repressor-like, C-terminal domain"/>
    <property type="match status" value="1"/>
</dbReference>
<dbReference type="Proteomes" id="UP000215563">
    <property type="component" value="Unassembled WGS sequence"/>
</dbReference>
<gene>
    <name evidence="6" type="ORF">CFP75_30135</name>
</gene>
<dbReference type="Pfam" id="PF00440">
    <property type="entry name" value="TetR_N"/>
    <property type="match status" value="1"/>
</dbReference>
<organism evidence="6 7">
    <name type="scientific">Amycolatopsis alba DSM 44262</name>
    <dbReference type="NCBI Taxonomy" id="1125972"/>
    <lineage>
        <taxon>Bacteria</taxon>
        <taxon>Bacillati</taxon>
        <taxon>Actinomycetota</taxon>
        <taxon>Actinomycetes</taxon>
        <taxon>Pseudonocardiales</taxon>
        <taxon>Pseudonocardiaceae</taxon>
        <taxon>Amycolatopsis</taxon>
    </lineage>
</organism>
<keyword evidence="3" id="KW-0804">Transcription</keyword>
<feature type="domain" description="HTH tetR-type" evidence="5">
    <location>
        <begin position="7"/>
        <end position="67"/>
    </location>
</feature>
<evidence type="ECO:0000256" key="3">
    <source>
        <dbReference type="ARBA" id="ARBA00023163"/>
    </source>
</evidence>
<name>A0A229RGR7_AMYAL</name>
<dbReference type="PROSITE" id="PS50977">
    <property type="entry name" value="HTH_TETR_2"/>
    <property type="match status" value="1"/>
</dbReference>
<dbReference type="OrthoDB" id="3827407at2"/>
<reference evidence="6 7" key="1">
    <citation type="submission" date="2017-07" db="EMBL/GenBank/DDBJ databases">
        <title>Amycolatopsis alba DSM 44262 Genome sequencing and assembly.</title>
        <authorList>
            <person name="Kaur N."/>
            <person name="Mayilraj S."/>
        </authorList>
    </citation>
    <scope>NUCLEOTIDE SEQUENCE [LARGE SCALE GENOMIC DNA]</scope>
    <source>
        <strain evidence="6 7">DSM 44262</strain>
    </source>
</reference>
<accession>A0A229RGR7</accession>
<dbReference type="PANTHER" id="PTHR47506:SF3">
    <property type="entry name" value="HTH-TYPE TRANSCRIPTIONAL REGULATOR LMRA"/>
    <property type="match status" value="1"/>
</dbReference>
<dbReference type="InterPro" id="IPR011075">
    <property type="entry name" value="TetR_C"/>
</dbReference>
<feature type="DNA-binding region" description="H-T-H motif" evidence="4">
    <location>
        <begin position="30"/>
        <end position="49"/>
    </location>
</feature>
<comment type="caution">
    <text evidence="6">The sequence shown here is derived from an EMBL/GenBank/DDBJ whole genome shotgun (WGS) entry which is preliminary data.</text>
</comment>
<dbReference type="GO" id="GO:0003677">
    <property type="term" value="F:DNA binding"/>
    <property type="evidence" value="ECO:0007669"/>
    <property type="project" value="UniProtKB-UniRule"/>
</dbReference>
<dbReference type="InterPro" id="IPR036271">
    <property type="entry name" value="Tet_transcr_reg_TetR-rel_C_sf"/>
</dbReference>
<dbReference type="EMBL" id="NMQU01000100">
    <property type="protein sequence ID" value="OXM45651.1"/>
    <property type="molecule type" value="Genomic_DNA"/>
</dbReference>
<evidence type="ECO:0000256" key="2">
    <source>
        <dbReference type="ARBA" id="ARBA00023125"/>
    </source>
</evidence>
<protein>
    <submittedName>
        <fullName evidence="6">TetR/AcrR family transcriptional regulator</fullName>
    </submittedName>
</protein>
<sequence length="199" mass="22073">MLTKKGAATRQRIIDAAAEEIRERGVGAATLDDICRRSGTGKSQLFHYFPDGKEQLLLAVAEWEAGQVIEDQQPYLGQLTSWDAWHQWRDVVVERYRRQGVHCPLGVLITEIGRHTPAAQAVTRQLLEQWQHQVQVGIEGMREAGWIRRDVDPVRASAALIAAIQGGVTILMSTGSADHLEAALDLYLDYLRAGVPVLA</sequence>
<dbReference type="PANTHER" id="PTHR47506">
    <property type="entry name" value="TRANSCRIPTIONAL REGULATORY PROTEIN"/>
    <property type="match status" value="1"/>
</dbReference>
<dbReference type="InterPro" id="IPR001647">
    <property type="entry name" value="HTH_TetR"/>
</dbReference>
<keyword evidence="1" id="KW-0805">Transcription regulation</keyword>
<evidence type="ECO:0000259" key="5">
    <source>
        <dbReference type="PROSITE" id="PS50977"/>
    </source>
</evidence>
<evidence type="ECO:0000313" key="7">
    <source>
        <dbReference type="Proteomes" id="UP000215563"/>
    </source>
</evidence>
<dbReference type="RefSeq" id="WP_020635557.1">
    <property type="nucleotide sequence ID" value="NZ_KB913032.1"/>
</dbReference>
<keyword evidence="2 4" id="KW-0238">DNA-binding</keyword>